<comment type="caution">
    <text evidence="2">The sequence shown here is derived from an EMBL/GenBank/DDBJ whole genome shotgun (WGS) entry which is preliminary data.</text>
</comment>
<evidence type="ECO:0000256" key="1">
    <source>
        <dbReference type="SAM" id="Phobius"/>
    </source>
</evidence>
<protein>
    <submittedName>
        <fullName evidence="2">Uncharacterized protein</fullName>
    </submittedName>
</protein>
<reference evidence="2" key="1">
    <citation type="submission" date="2021-06" db="EMBL/GenBank/DDBJ databases">
        <authorList>
            <person name="Hodson N. C."/>
            <person name="Mongue J. A."/>
            <person name="Jaron S. K."/>
        </authorList>
    </citation>
    <scope>NUCLEOTIDE SEQUENCE</scope>
</reference>
<keyword evidence="3" id="KW-1185">Reference proteome</keyword>
<evidence type="ECO:0000313" key="2">
    <source>
        <dbReference type="EMBL" id="CAG7815053.1"/>
    </source>
</evidence>
<feature type="transmembrane region" description="Helical" evidence="1">
    <location>
        <begin position="56"/>
        <end position="80"/>
    </location>
</feature>
<keyword evidence="1" id="KW-1133">Transmembrane helix</keyword>
<keyword evidence="1" id="KW-0812">Transmembrane</keyword>
<organism evidence="2 3">
    <name type="scientific">Allacma fusca</name>
    <dbReference type="NCBI Taxonomy" id="39272"/>
    <lineage>
        <taxon>Eukaryota</taxon>
        <taxon>Metazoa</taxon>
        <taxon>Ecdysozoa</taxon>
        <taxon>Arthropoda</taxon>
        <taxon>Hexapoda</taxon>
        <taxon>Collembola</taxon>
        <taxon>Symphypleona</taxon>
        <taxon>Sminthuridae</taxon>
        <taxon>Allacma</taxon>
    </lineage>
</organism>
<sequence length="159" mass="17471">MGGKHIVCCGTGTWTRVIGWLELVRFGYLTVVYCAIPSAVEDEMSLLPGLTDGNGAMVIFIGTVLTYAFFTIMAIILLCGAYQRITCLITAWWIYSIVSICMNSLVIIGLLANVGAPSFDLVQVVVDTLFRTFCLWIVGIYRAELKSALNCELLTIIEN</sequence>
<feature type="transmembrane region" description="Helical" evidence="1">
    <location>
        <begin position="121"/>
        <end position="141"/>
    </location>
</feature>
<dbReference type="EMBL" id="CAJVCH010334276">
    <property type="protein sequence ID" value="CAG7815053.1"/>
    <property type="molecule type" value="Genomic_DNA"/>
</dbReference>
<evidence type="ECO:0000313" key="3">
    <source>
        <dbReference type="Proteomes" id="UP000708208"/>
    </source>
</evidence>
<proteinExistence type="predicted"/>
<gene>
    <name evidence="2" type="ORF">AFUS01_LOCUS25757</name>
</gene>
<accession>A0A8J2PAV3</accession>
<feature type="transmembrane region" description="Helical" evidence="1">
    <location>
        <begin position="92"/>
        <end position="115"/>
    </location>
</feature>
<dbReference type="AlphaFoldDB" id="A0A8J2PAV3"/>
<name>A0A8J2PAV3_9HEXA</name>
<keyword evidence="1" id="KW-0472">Membrane</keyword>
<dbReference type="Proteomes" id="UP000708208">
    <property type="component" value="Unassembled WGS sequence"/>
</dbReference>